<evidence type="ECO:0000259" key="2">
    <source>
        <dbReference type="Pfam" id="PF12281"/>
    </source>
</evidence>
<evidence type="ECO:0000256" key="1">
    <source>
        <dbReference type="SAM" id="Phobius"/>
    </source>
</evidence>
<reference evidence="3 4" key="1">
    <citation type="submission" date="2019-03" db="EMBL/GenBank/DDBJ databases">
        <title>Ramlibacter henchirensis DSM 14656, whole genome shotgun sequence.</title>
        <authorList>
            <person name="Zhang X."/>
            <person name="Feng G."/>
            <person name="Zhu H."/>
        </authorList>
    </citation>
    <scope>NUCLEOTIDE SEQUENCE [LARGE SCALE GENOMIC DNA]</scope>
    <source>
        <strain evidence="3 4">DSM 14656</strain>
    </source>
</reference>
<organism evidence="3 4">
    <name type="scientific">Ramlibacter henchirensis</name>
    <dbReference type="NCBI Taxonomy" id="204072"/>
    <lineage>
        <taxon>Bacteria</taxon>
        <taxon>Pseudomonadati</taxon>
        <taxon>Pseudomonadota</taxon>
        <taxon>Betaproteobacteria</taxon>
        <taxon>Burkholderiales</taxon>
        <taxon>Comamonadaceae</taxon>
        <taxon>Ramlibacter</taxon>
    </lineage>
</organism>
<gene>
    <name evidence="3" type="ORF">EZ313_00895</name>
</gene>
<name>A0A4Z0C155_9BURK</name>
<dbReference type="RefSeq" id="WP_135261347.1">
    <property type="nucleotide sequence ID" value="NZ_SMLM01000001.1"/>
</dbReference>
<protein>
    <recommendedName>
        <fullName evidence="2">Nucleotidyltransferase-like domain-containing protein</fullName>
    </recommendedName>
</protein>
<dbReference type="Pfam" id="PF12281">
    <property type="entry name" value="NTP_transf_8"/>
    <property type="match status" value="1"/>
</dbReference>
<keyword evidence="4" id="KW-1185">Reference proteome</keyword>
<keyword evidence="1" id="KW-1133">Transmembrane helix</keyword>
<dbReference type="Proteomes" id="UP000298180">
    <property type="component" value="Unassembled WGS sequence"/>
</dbReference>
<comment type="caution">
    <text evidence="3">The sequence shown here is derived from an EMBL/GenBank/DDBJ whole genome shotgun (WGS) entry which is preliminary data.</text>
</comment>
<dbReference type="AlphaFoldDB" id="A0A4Z0C155"/>
<evidence type="ECO:0000313" key="4">
    <source>
        <dbReference type="Proteomes" id="UP000298180"/>
    </source>
</evidence>
<evidence type="ECO:0000313" key="3">
    <source>
        <dbReference type="EMBL" id="TFZ05266.1"/>
    </source>
</evidence>
<feature type="transmembrane region" description="Helical" evidence="1">
    <location>
        <begin position="128"/>
        <end position="147"/>
    </location>
</feature>
<proteinExistence type="predicted"/>
<keyword evidence="1" id="KW-0472">Membrane</keyword>
<feature type="domain" description="Nucleotidyltransferase-like" evidence="2">
    <location>
        <begin position="114"/>
        <end position="318"/>
    </location>
</feature>
<sequence>MAEPPRLFTDLSPAAQTNFAELFEQARAAAFDRSVRNLPGSFNRKTVKGRDYWYWQVRDLQGVNRQVYLGPDDERLARLIELHEQGKTQSSGDLAALVTACVSLGCMTVIAQHFAIVNRMAEHGFFRAGGVLIGTHAFIAMANMLGVRWSSGWRTNDVDVAHPGRNVSLALADNAKADIHDAITSLEMGLLPQHTLAAEPSSTYLTAKKDIRVDLLTAAGRKAEAYRYEPLNVSLQPLKFMEFSLEHTTQTALLAGEQVVVVNVPSPMRYALHKLVIMGEREEAFRTKIVKDAGQVAALAEYGLARSPAALKNAAEDLMGRGPGWRNRAAEGLAHVAAHHPRIAESLGAVLKAASPRATRKAA</sequence>
<dbReference type="EMBL" id="SMLM01000001">
    <property type="protein sequence ID" value="TFZ05266.1"/>
    <property type="molecule type" value="Genomic_DNA"/>
</dbReference>
<dbReference type="InterPro" id="IPR058575">
    <property type="entry name" value="NTP_transf_8_dom"/>
</dbReference>
<keyword evidence="1" id="KW-0812">Transmembrane</keyword>
<feature type="transmembrane region" description="Helical" evidence="1">
    <location>
        <begin position="94"/>
        <end position="116"/>
    </location>
</feature>
<accession>A0A4Z0C155</accession>
<dbReference type="OrthoDB" id="5953769at2"/>